<accession>A0A6A5B5N5</accession>
<feature type="compositionally biased region" description="Polar residues" evidence="2">
    <location>
        <begin position="2529"/>
        <end position="2564"/>
    </location>
</feature>
<dbReference type="GO" id="GO:0005764">
    <property type="term" value="C:lysosome"/>
    <property type="evidence" value="ECO:0007669"/>
    <property type="project" value="TreeGrafter"/>
</dbReference>
<dbReference type="VEuPathDB" id="AmoebaDB:NF0034130"/>
<dbReference type="InterPro" id="IPR036872">
    <property type="entry name" value="CH_dom_sf"/>
</dbReference>
<keyword evidence="1" id="KW-0175">Coiled coil</keyword>
<comment type="caution">
    <text evidence="5">The sequence shown here is derived from an EMBL/GenBank/DDBJ whole genome shotgun (WGS) entry which is preliminary data.</text>
</comment>
<dbReference type="CDD" id="cd00014">
    <property type="entry name" value="CH_SF"/>
    <property type="match status" value="2"/>
</dbReference>
<feature type="transmembrane region" description="Helical" evidence="3">
    <location>
        <begin position="31"/>
        <end position="52"/>
    </location>
</feature>
<feature type="region of interest" description="Disordered" evidence="2">
    <location>
        <begin position="154"/>
        <end position="194"/>
    </location>
</feature>
<reference evidence="5 6" key="1">
    <citation type="journal article" date="2019" name="Sci. Rep.">
        <title>Nanopore sequencing improves the draft genome of the human pathogenic amoeba Naegleria fowleri.</title>
        <authorList>
            <person name="Liechti N."/>
            <person name="Schurch N."/>
            <person name="Bruggmann R."/>
            <person name="Wittwer M."/>
        </authorList>
    </citation>
    <scope>NUCLEOTIDE SEQUENCE [LARGE SCALE GENOMIC DNA]</scope>
    <source>
        <strain evidence="5 6">ATCC 30894</strain>
    </source>
</reference>
<gene>
    <name evidence="5" type="ORF">FDP41_008354</name>
</gene>
<protein>
    <recommendedName>
        <fullName evidence="4">Calponin-homology (CH) domain-containing protein</fullName>
    </recommendedName>
</protein>
<feature type="coiled-coil region" evidence="1">
    <location>
        <begin position="1638"/>
        <end position="1935"/>
    </location>
</feature>
<keyword evidence="3" id="KW-1133">Transmembrane helix</keyword>
<feature type="region of interest" description="Disordered" evidence="2">
    <location>
        <begin position="1483"/>
        <end position="1506"/>
    </location>
</feature>
<keyword evidence="3" id="KW-0812">Transmembrane</keyword>
<proteinExistence type="predicted"/>
<organism evidence="5 6">
    <name type="scientific">Naegleria fowleri</name>
    <name type="common">Brain eating amoeba</name>
    <dbReference type="NCBI Taxonomy" id="5763"/>
    <lineage>
        <taxon>Eukaryota</taxon>
        <taxon>Discoba</taxon>
        <taxon>Heterolobosea</taxon>
        <taxon>Tetramitia</taxon>
        <taxon>Eutetramitia</taxon>
        <taxon>Vahlkampfiidae</taxon>
        <taxon>Naegleria</taxon>
    </lineage>
</organism>
<keyword evidence="6" id="KW-1185">Reference proteome</keyword>
<evidence type="ECO:0000256" key="2">
    <source>
        <dbReference type="SAM" id="MobiDB-lite"/>
    </source>
</evidence>
<dbReference type="VEuPathDB" id="AmoebaDB:NF0034120"/>
<dbReference type="GO" id="GO:0072383">
    <property type="term" value="P:plus-end-directed vesicle transport along microtubule"/>
    <property type="evidence" value="ECO:0007669"/>
    <property type="project" value="TreeGrafter"/>
</dbReference>
<dbReference type="VEuPathDB" id="AmoebaDB:FDP41_008354"/>
<dbReference type="GO" id="GO:0005770">
    <property type="term" value="C:late endosome"/>
    <property type="evidence" value="ECO:0007669"/>
    <property type="project" value="TreeGrafter"/>
</dbReference>
<dbReference type="OMA" id="EESIHEC"/>
<dbReference type="Gene3D" id="1.10.418.10">
    <property type="entry name" value="Calponin-like domain"/>
    <property type="match status" value="2"/>
</dbReference>
<evidence type="ECO:0000259" key="4">
    <source>
        <dbReference type="PROSITE" id="PS50021"/>
    </source>
</evidence>
<feature type="region of interest" description="Disordered" evidence="2">
    <location>
        <begin position="59"/>
        <end position="84"/>
    </location>
</feature>
<feature type="region of interest" description="Disordered" evidence="2">
    <location>
        <begin position="225"/>
        <end position="247"/>
    </location>
</feature>
<feature type="compositionally biased region" description="Low complexity" evidence="2">
    <location>
        <begin position="72"/>
        <end position="84"/>
    </location>
</feature>
<keyword evidence="3" id="KW-0472">Membrane</keyword>
<feature type="compositionally biased region" description="Polar residues" evidence="2">
    <location>
        <begin position="59"/>
        <end position="71"/>
    </location>
</feature>
<dbReference type="SUPFAM" id="SSF47576">
    <property type="entry name" value="Calponin-homology domain, CH-domain"/>
    <property type="match status" value="2"/>
</dbReference>
<dbReference type="InterPro" id="IPR001715">
    <property type="entry name" value="CH_dom"/>
</dbReference>
<dbReference type="RefSeq" id="XP_044557860.1">
    <property type="nucleotide sequence ID" value="XM_044712198.1"/>
</dbReference>
<dbReference type="Gene3D" id="1.10.287.1490">
    <property type="match status" value="1"/>
</dbReference>
<dbReference type="VEuPathDB" id="AmoebaDB:NfTy_093930"/>
<dbReference type="VEuPathDB" id="AmoebaDB:NF0034110"/>
<feature type="domain" description="Calponin-homology (CH)" evidence="4">
    <location>
        <begin position="2066"/>
        <end position="2183"/>
    </location>
</feature>
<feature type="compositionally biased region" description="Low complexity" evidence="2">
    <location>
        <begin position="177"/>
        <end position="192"/>
    </location>
</feature>
<dbReference type="GO" id="GO:0005776">
    <property type="term" value="C:autophagosome"/>
    <property type="evidence" value="ECO:0007669"/>
    <property type="project" value="TreeGrafter"/>
</dbReference>
<dbReference type="EMBL" id="VFQX01000061">
    <property type="protein sequence ID" value="KAF0973147.1"/>
    <property type="molecule type" value="Genomic_DNA"/>
</dbReference>
<feature type="region of interest" description="Disordered" evidence="2">
    <location>
        <begin position="2508"/>
        <end position="2615"/>
    </location>
</feature>
<name>A0A6A5B5N5_NAEFO</name>
<dbReference type="OrthoDB" id="1926336at2759"/>
<feature type="coiled-coil region" evidence="1">
    <location>
        <begin position="338"/>
        <end position="1182"/>
    </location>
</feature>
<evidence type="ECO:0000313" key="6">
    <source>
        <dbReference type="Proteomes" id="UP000444721"/>
    </source>
</evidence>
<feature type="compositionally biased region" description="Polar residues" evidence="2">
    <location>
        <begin position="237"/>
        <end position="246"/>
    </location>
</feature>
<dbReference type="PROSITE" id="PS50021">
    <property type="entry name" value="CH"/>
    <property type="match status" value="1"/>
</dbReference>
<dbReference type="PANTHER" id="PTHR46753:SF2">
    <property type="entry name" value="FYVE AND COILED-COIL DOMAIN-CONTAINING PROTEIN 1"/>
    <property type="match status" value="1"/>
</dbReference>
<feature type="compositionally biased region" description="Polar residues" evidence="2">
    <location>
        <begin position="154"/>
        <end position="170"/>
    </location>
</feature>
<dbReference type="GO" id="GO:1901098">
    <property type="term" value="P:positive regulation of autophagosome maturation"/>
    <property type="evidence" value="ECO:0007669"/>
    <property type="project" value="TreeGrafter"/>
</dbReference>
<evidence type="ECO:0000313" key="5">
    <source>
        <dbReference type="EMBL" id="KAF0973147.1"/>
    </source>
</evidence>
<sequence>MSNSSTHWERSIFDISEFDDEVVVVGGSSPLVLLTFLISVCIVLCFIVYILYKKHKTSDTTSEQAQPTSDSNHPTPTTPTLNNPHFSPASIYHKVLHNSLFNNDSNTITPEQLLAVRREIMNFDAATSQSSELAGNLVTTTTVKNVDSVEVRNASLSTPPGRNSMMLKSSNTRKEGSIASSPGSFSSSNNNNRMDDLSFVEENKRPSADRGLIDDEHDSIESITTSTIFRGDDEQATRSNSEPNSESMRKYRASMRIAMEHQANAVGELESLIEHMITTKHNYGESLQFLLINFAVKIYHLLVALRVDYNKLKNDYSKMVTVLKDTFTQYTHESAKALMNNNSLIVKLESQLEQKELKAETLNNQLTFKEKEIDILKESLSTKQIEINNLQQQLADERNRVFDRIEKSSLESSKFHEQNKELIESHRKQLSDLENMYQSKIYSLQQSQQKISFDNEHLQKSLSNTENRLKDLQEQCNVFKKERDDSNTSLQAASENIRNLESQLKETKQEKDKEISLITSKLESVQQLFLQNQKVIKDLEELKNSHSQSKLTHQEEHALELNRLSQQITEKEEIIKGQNIQCRSLEEKVLQLTSDFKQKTVELEETNKKLSWLQQELENYSKSSKDLASKCEEKDLTIAKLNNEIKFQNEKLQYEMDKRKTENNEKDGKLHDLQNRVQTLETELRDFTHKYENSRMKLELSEKKNEELTLDQNRMIEEYNKQKKELQAEVEKLNEKLHQGLEKNLSIERAHLEKVQELKDKIVNLEIENRALVSQLQETRKSLENLCSQKEQTTKTLEERKTEISQNLSEIQEKNRQLEKLNKKLSKKDHEISSLKSEKEILKQNLKEKEILLKENESKLVSVQNEIEEKEKNMKTLLKEREKQENAIEQLNRELLTLTQTNIQSQKDLEQLNNVIREKEELITKKQQSITELEKQNNNFTQKEKKLSASVENQKLENENLKHQLEKKEEDLKNLKDELLKSTTSTHALEQIKIEMEKKLVENSKEMENAQQMLKQVQEEHEKLTSTHQNALKDIENLNIQVQELKSMLDTKIQAISNLEKTNSDLTEKHETETSTFKTKKQEILTQVEQQKKEIEILKNNLYNKESALNQAIEQQRSLENSKTQLEQQVETLSHDLQNVKESLATLRRENERLITQHQNSLAEFEEHKNSAEKQIHELSKEKDSFAYEISELKHKLHEREELFKYQENHHKELQEKVMTTTVELTSITKDYEHNQQQVIRLEKELEQLKNEKNELSKTINEKEKAFEKQNSELLILQEKLANSRKEIETLKKEVNSKDTKLYETSERVRKLELDLKEAQNKLDTASKQMEAEKSAHCEMLQKQKIELENEISNLTEQFNKQKTDMDKNLNDLLQKNDTLKKERSEKEIQLHNQDKKIKELQQSLQALEKQVSETTLEYDNLQKLYEEEKSKYSQLLNSNTAQLQKIIEQMEKEKESHNHELQLVKQEFKDLEQKLQQEKDDLKEQLNTSSVELKSKHQELESQNMKTKMLQEELEKRKSEVEELQEQRKSQLQDYSKLTQELTAMKENHHEKTLEHEQFKSIIENNLKQKETQITQLETQMNAKSQEISELTQTLKSKNEDIFSMRGLLTDIGRKLNFNLQTNAKEVSSFNALLGEIDKTLESQKVLSQQLQEAEKAVASTKQELEKSNKKIKKAMDKQSTLKQQHDNLNEQHKKLLENESTLKKDLEESSKQISDLNNHITTLHSKIKNLENALSIANQEKNALHQEMEKKGRENAELLNAEREKNNKEVEKSKNLMQELVSSKQELGKASKELATLRENNDQLNESLHVAESNSSRNIDELKKRLKERDDTIQHLEEEKQTTVANYISQLQGVQEGKNLAEVRLEKLEELNHQNLLTINNLKKERDDLKQDVAQLKVEISTLENKPFVCEKCGSLEKKLHDHEELLKKVTLEKEQEKSVHAKATISAIQHFEQRLNSEISQRYQSYETKITSLSTKLNILEKKLSLLKKPKEQQKEEIIPPSTPKKDEHDAAIKFMEMMTEVGFTYAKEDYDRMRGKSIFSLLRTGNKLSGENSEQFYSQELDFAEKALSKWLVQLVKDDFQQDLSLYQNLMDGVILCKYANTLFPEIEPCKKLKEEIKNNQDAIGNIGLYSKFCKDVGIQSVFEYDSLEDASNDKKNIKERSLIVSNLALLFELSVRCSDPKKRSKYLKSLQQHASHYAESPISARGGGLSARRTNSFKLSNLPIIAMTSVEAANDGSITDRKKNIESIRSSRSKAFEHATSKTKVSGAEEEKYFKETLTHMLELPSRDVKLLDLIEDGTMLCLLMNKYYGDNTCKFKKRPNKFEKSGNITNFNNAVHKLIPTSANTTCTHEEIEKGSMKNVFSMLRFVIDDLEKQGRISLAPNSESNQWMQKIQQIDQIEGCTSPYPTSSFSLSPGTEERAAMNNSFKISNSFMDKAMTNKPSTNTLQIPITNVFFSALSKKVESEGNLLQENTSGGEAIPLSARTPKSSRYEKNFENAVNDVIFPPKRSPSRKGSFAGVNRHSPPQQETESSPRRISSVTTPNSSPRNPLLSNVTEPNSPKGRARSNTGSPRRLYSPSPIQPVFSTTLHYNTHPPVATYSSGDDGDSEEEDSLESLIEVMKLCQSASDSTDIQFSAYFDDAQSFFETREQKEEFMEQFEGGNFKCLDFSNCAKYMDENVFCEIFQRLRNNKHLKILNLSGNAQVISSDSIKDLLTGAMTLDKIVLKQFTSIWTQEQIESIRTICKRKAIKLELQ</sequence>
<dbReference type="GeneID" id="68115572"/>
<evidence type="ECO:0000256" key="1">
    <source>
        <dbReference type="SAM" id="Coils"/>
    </source>
</evidence>
<dbReference type="PANTHER" id="PTHR46753">
    <property type="entry name" value="FYVE AND COILED-COIL DOMAIN-CONTAINING PROTEIN 1"/>
    <property type="match status" value="1"/>
</dbReference>
<dbReference type="Proteomes" id="UP000444721">
    <property type="component" value="Unassembled WGS sequence"/>
</dbReference>
<dbReference type="Pfam" id="PF00307">
    <property type="entry name" value="CH"/>
    <property type="match status" value="1"/>
</dbReference>
<evidence type="ECO:0000256" key="3">
    <source>
        <dbReference type="SAM" id="Phobius"/>
    </source>
</evidence>